<evidence type="ECO:0000313" key="5">
    <source>
        <dbReference type="Proteomes" id="UP000605676"/>
    </source>
</evidence>
<gene>
    <name evidence="4" type="ORF">JIV24_02010</name>
</gene>
<reference evidence="4 5" key="1">
    <citation type="submission" date="2021-01" db="EMBL/GenBank/DDBJ databases">
        <title>Carboxyliciviraga sp.nov., isolated from coastal sediments.</title>
        <authorList>
            <person name="Lu D."/>
            <person name="Zhang T."/>
        </authorList>
    </citation>
    <scope>NUCLEOTIDE SEQUENCE [LARGE SCALE GENOMIC DNA]</scope>
    <source>
        <strain evidence="4 5">N1Y132</strain>
    </source>
</reference>
<dbReference type="RefSeq" id="WP_200463330.1">
    <property type="nucleotide sequence ID" value="NZ_JAENRR010000003.1"/>
</dbReference>
<name>A0ABS1HEX1_9BACT</name>
<dbReference type="InterPro" id="IPR017850">
    <property type="entry name" value="Alkaline_phosphatase_core_sf"/>
</dbReference>
<protein>
    <submittedName>
        <fullName evidence="4">Sulfatase-like hydrolase/transferase</fullName>
    </submittedName>
</protein>
<feature type="domain" description="Sulfatase N-terminal" evidence="3">
    <location>
        <begin position="35"/>
        <end position="381"/>
    </location>
</feature>
<accession>A0ABS1HEX1</accession>
<sequence>MNLKKYIYSGLGLAIAIVFASLVFLPKKSVNGEQPNIIFFIADDMTPEMFNCLPEGRGKNLTPNLDRLAREGVFMANQRVVSPVCTPSRYNSLTGNYASRAINAEFLEDTEKNEGQTVVNFNTHIVPGKNKTMGSYFQELGYKTGFVGKNHVVESLSQINDDDKPDLYADPNDPKVRAELEHRHHLLQEDIKNCGFDFADNLYHNNPSWLGVKALAAQNMDWIAEGGLRFIETYKDEPFFMYFATTLPHDPLNPENSYDADPRITAKGYLDEPLNVLPPRETLKSRIKEAGLEGKEETNLLWLDDALGALLDKLEATGTIDNTIILFFTDHGQHNKGTLYEGGIHSQSIVWRSSGFECGQTCDVMVSNIDFLPTLLDFAGYESPDAICDGKSFKAALEGGDYTERESMYHELGYARAVVKGKFKFLTLNYPEFAQNATLEERTKMLDDYNELRRSFGGKAINLDPTLPYGHLELYPGGGGAEKNTFGKKPAFFEAEQLYDLEADPDENFNLANDPAFAEKLIEMRNELKTYLDKLPGQFVK</sequence>
<evidence type="ECO:0000256" key="1">
    <source>
        <dbReference type="ARBA" id="ARBA00008779"/>
    </source>
</evidence>
<dbReference type="SUPFAM" id="SSF53649">
    <property type="entry name" value="Alkaline phosphatase-like"/>
    <property type="match status" value="1"/>
</dbReference>
<dbReference type="PANTHER" id="PTHR42693:SF33">
    <property type="entry name" value="ARYLSULFATASE"/>
    <property type="match status" value="1"/>
</dbReference>
<dbReference type="InterPro" id="IPR000917">
    <property type="entry name" value="Sulfatase_N"/>
</dbReference>
<keyword evidence="2" id="KW-1133">Transmembrane helix</keyword>
<comment type="similarity">
    <text evidence="1">Belongs to the sulfatase family.</text>
</comment>
<keyword evidence="2" id="KW-0472">Membrane</keyword>
<evidence type="ECO:0000256" key="2">
    <source>
        <dbReference type="SAM" id="Phobius"/>
    </source>
</evidence>
<dbReference type="PANTHER" id="PTHR42693">
    <property type="entry name" value="ARYLSULFATASE FAMILY MEMBER"/>
    <property type="match status" value="1"/>
</dbReference>
<keyword evidence="5" id="KW-1185">Reference proteome</keyword>
<feature type="transmembrane region" description="Helical" evidence="2">
    <location>
        <begin position="6"/>
        <end position="25"/>
    </location>
</feature>
<organism evidence="4 5">
    <name type="scientific">Carboxylicivirga marina</name>
    <dbReference type="NCBI Taxonomy" id="2800988"/>
    <lineage>
        <taxon>Bacteria</taxon>
        <taxon>Pseudomonadati</taxon>
        <taxon>Bacteroidota</taxon>
        <taxon>Bacteroidia</taxon>
        <taxon>Marinilabiliales</taxon>
        <taxon>Marinilabiliaceae</taxon>
        <taxon>Carboxylicivirga</taxon>
    </lineage>
</organism>
<dbReference type="InterPro" id="IPR050738">
    <property type="entry name" value="Sulfatase"/>
</dbReference>
<dbReference type="Gene3D" id="3.40.720.10">
    <property type="entry name" value="Alkaline Phosphatase, subunit A"/>
    <property type="match status" value="2"/>
</dbReference>
<keyword evidence="2" id="KW-0812">Transmembrane</keyword>
<comment type="caution">
    <text evidence="4">The sequence shown here is derived from an EMBL/GenBank/DDBJ whole genome shotgun (WGS) entry which is preliminary data.</text>
</comment>
<evidence type="ECO:0000259" key="3">
    <source>
        <dbReference type="Pfam" id="PF00884"/>
    </source>
</evidence>
<dbReference type="Pfam" id="PF00884">
    <property type="entry name" value="Sulfatase"/>
    <property type="match status" value="1"/>
</dbReference>
<dbReference type="Proteomes" id="UP000605676">
    <property type="component" value="Unassembled WGS sequence"/>
</dbReference>
<dbReference type="EMBL" id="JAENRR010000003">
    <property type="protein sequence ID" value="MBK3516097.1"/>
    <property type="molecule type" value="Genomic_DNA"/>
</dbReference>
<proteinExistence type="inferred from homology"/>
<evidence type="ECO:0000313" key="4">
    <source>
        <dbReference type="EMBL" id="MBK3516097.1"/>
    </source>
</evidence>